<dbReference type="PANTHER" id="PTHR38764:SF1">
    <property type="entry name" value="ACYL CARRIER PROTEIN PHOSPHODIESTERASE"/>
    <property type="match status" value="1"/>
</dbReference>
<dbReference type="GO" id="GO:0008770">
    <property type="term" value="F:[acyl-carrier-protein] phosphodiesterase activity"/>
    <property type="evidence" value="ECO:0007669"/>
    <property type="project" value="InterPro"/>
</dbReference>
<dbReference type="GO" id="GO:0006633">
    <property type="term" value="P:fatty acid biosynthetic process"/>
    <property type="evidence" value="ECO:0007669"/>
    <property type="project" value="InterPro"/>
</dbReference>
<evidence type="ECO:0000313" key="4">
    <source>
        <dbReference type="EMBL" id="MBC6993545.1"/>
    </source>
</evidence>
<keyword evidence="2" id="KW-0378">Hydrolase</keyword>
<accession>A0A923PJ58</accession>
<proteinExistence type="predicted"/>
<evidence type="ECO:0000256" key="3">
    <source>
        <dbReference type="ARBA" id="ARBA00023098"/>
    </source>
</evidence>
<dbReference type="InterPro" id="IPR007431">
    <property type="entry name" value="ACP_PD"/>
</dbReference>
<evidence type="ECO:0000256" key="1">
    <source>
        <dbReference type="ARBA" id="ARBA00022516"/>
    </source>
</evidence>
<comment type="caution">
    <text evidence="4">The sequence shown here is derived from an EMBL/GenBank/DDBJ whole genome shotgun (WGS) entry which is preliminary data.</text>
</comment>
<gene>
    <name evidence="4" type="ORF">H9S92_05195</name>
</gene>
<protein>
    <submittedName>
        <fullName evidence="4">DUF479 domain-containing protein</fullName>
    </submittedName>
</protein>
<sequence>MGISPYNCCLIGQKNVLAINFLAHLTLSHFDPDLQTGNFLGDFVKGAAVKRLPAAIQRGIAMHRAIDHLTDTEPAVRTLNKLLYPRHGRYASVVTDIGFDYYLYRHWETFGPTAFPAFTQSAYANLFARREAMTPQVQGYVNQMVKDNWLHLYTTPEGMGKVFGRLAPRLSHPELLEGVDQMLVDFDEAFNQTFLALFPRLQTLANAYRTEPTPPH</sequence>
<dbReference type="RefSeq" id="WP_187465647.1">
    <property type="nucleotide sequence ID" value="NZ_JACSIT010000067.1"/>
</dbReference>
<dbReference type="Proteomes" id="UP000650081">
    <property type="component" value="Unassembled WGS sequence"/>
</dbReference>
<name>A0A923PJ58_9BACT</name>
<keyword evidence="1" id="KW-0444">Lipid biosynthesis</keyword>
<dbReference type="EMBL" id="JACSIT010000067">
    <property type="protein sequence ID" value="MBC6993545.1"/>
    <property type="molecule type" value="Genomic_DNA"/>
</dbReference>
<organism evidence="4 5">
    <name type="scientific">Neolewinella lacunae</name>
    <dbReference type="NCBI Taxonomy" id="1517758"/>
    <lineage>
        <taxon>Bacteria</taxon>
        <taxon>Pseudomonadati</taxon>
        <taxon>Bacteroidota</taxon>
        <taxon>Saprospiria</taxon>
        <taxon>Saprospirales</taxon>
        <taxon>Lewinellaceae</taxon>
        <taxon>Neolewinella</taxon>
    </lineage>
</organism>
<evidence type="ECO:0000313" key="5">
    <source>
        <dbReference type="Proteomes" id="UP000650081"/>
    </source>
</evidence>
<dbReference type="AlphaFoldDB" id="A0A923PJ58"/>
<keyword evidence="3" id="KW-0443">Lipid metabolism</keyword>
<dbReference type="PANTHER" id="PTHR38764">
    <property type="entry name" value="ACYL CARRIER PROTEIN PHOSPHODIESTERASE"/>
    <property type="match status" value="1"/>
</dbReference>
<keyword evidence="5" id="KW-1185">Reference proteome</keyword>
<dbReference type="Pfam" id="PF04336">
    <property type="entry name" value="ACP_PD"/>
    <property type="match status" value="1"/>
</dbReference>
<evidence type="ECO:0000256" key="2">
    <source>
        <dbReference type="ARBA" id="ARBA00022801"/>
    </source>
</evidence>
<reference evidence="4" key="1">
    <citation type="submission" date="2020-08" db="EMBL/GenBank/DDBJ databases">
        <title>Lewinella bacteria from marine environments.</title>
        <authorList>
            <person name="Zhong Y."/>
        </authorList>
    </citation>
    <scope>NUCLEOTIDE SEQUENCE</scope>
    <source>
        <strain evidence="4">KCTC 42187</strain>
    </source>
</reference>